<evidence type="ECO:0000256" key="1">
    <source>
        <dbReference type="SAM" id="SignalP"/>
    </source>
</evidence>
<accession>A0A2S0MEV4</accession>
<keyword evidence="1" id="KW-0732">Signal</keyword>
<keyword evidence="3" id="KW-1185">Reference proteome</keyword>
<reference evidence="2 3" key="1">
    <citation type="submission" date="2018-03" db="EMBL/GenBank/DDBJ databases">
        <title>Genome sequencing of Ottowia sp.</title>
        <authorList>
            <person name="Kim S.-J."/>
            <person name="Heo J."/>
            <person name="Kwon S.-W."/>
        </authorList>
    </citation>
    <scope>NUCLEOTIDE SEQUENCE [LARGE SCALE GENOMIC DNA]</scope>
    <source>
        <strain evidence="2 3">KADR8-3</strain>
    </source>
</reference>
<organism evidence="2 3">
    <name type="scientific">Ottowia oryzae</name>
    <dbReference type="NCBI Taxonomy" id="2109914"/>
    <lineage>
        <taxon>Bacteria</taxon>
        <taxon>Pseudomonadati</taxon>
        <taxon>Pseudomonadota</taxon>
        <taxon>Betaproteobacteria</taxon>
        <taxon>Burkholderiales</taxon>
        <taxon>Comamonadaceae</taxon>
        <taxon>Ottowia</taxon>
    </lineage>
</organism>
<dbReference type="Proteomes" id="UP000239709">
    <property type="component" value="Chromosome"/>
</dbReference>
<feature type="chain" id="PRO_5015622440" description="Thioesterase" evidence="1">
    <location>
        <begin position="22"/>
        <end position="232"/>
    </location>
</feature>
<gene>
    <name evidence="2" type="ORF">C6570_09130</name>
</gene>
<evidence type="ECO:0008006" key="4">
    <source>
        <dbReference type="Google" id="ProtNLM"/>
    </source>
</evidence>
<feature type="signal peptide" evidence="1">
    <location>
        <begin position="1"/>
        <end position="21"/>
    </location>
</feature>
<evidence type="ECO:0000313" key="3">
    <source>
        <dbReference type="Proteomes" id="UP000239709"/>
    </source>
</evidence>
<evidence type="ECO:0000313" key="2">
    <source>
        <dbReference type="EMBL" id="AVO34370.1"/>
    </source>
</evidence>
<proteinExistence type="predicted"/>
<dbReference type="AlphaFoldDB" id="A0A2S0MEV4"/>
<dbReference type="KEGG" id="otk:C6570_09130"/>
<name>A0A2S0MEV4_9BURK</name>
<dbReference type="OrthoDB" id="8894809at2"/>
<sequence length="232" mass="24397">MATGLAATLSLGMLASGSAQAQAVANCSSDGHAAPRWLAERFMSADCTTCWSETTQPRPPRGAATLDWVVPSPTGEDAPMAAVARPDALERLQALGHSADDLREWEHRSAVASRGHRPRLRVAHGLAVGDHIGASLAFHAPANSAHGRFTAWLALAEWLPAGTEGSPVARVLVRNVLTAPIDAQPASNWPQLWRPMNVPEGAQPARLGVVGWVTDARGQVIALAQARCAAKP</sequence>
<dbReference type="EMBL" id="CP027666">
    <property type="protein sequence ID" value="AVO34370.1"/>
    <property type="molecule type" value="Genomic_DNA"/>
</dbReference>
<protein>
    <recommendedName>
        <fullName evidence="4">Thioesterase</fullName>
    </recommendedName>
</protein>